<accession>A0ABD3XKZ0</accession>
<evidence type="ECO:0000313" key="1">
    <source>
        <dbReference type="EMBL" id="KAL3886380.1"/>
    </source>
</evidence>
<keyword evidence="2" id="KW-1185">Reference proteome</keyword>
<evidence type="ECO:0000313" key="2">
    <source>
        <dbReference type="Proteomes" id="UP001634394"/>
    </source>
</evidence>
<reference evidence="1 2" key="1">
    <citation type="submission" date="2024-11" db="EMBL/GenBank/DDBJ databases">
        <title>Chromosome-level genome assembly of the freshwater bivalve Anodonta woodiana.</title>
        <authorList>
            <person name="Chen X."/>
        </authorList>
    </citation>
    <scope>NUCLEOTIDE SEQUENCE [LARGE SCALE GENOMIC DNA]</scope>
    <source>
        <strain evidence="1">MN2024</strain>
        <tissue evidence="1">Gills</tissue>
    </source>
</reference>
<gene>
    <name evidence="1" type="ORF">ACJMK2_026378</name>
</gene>
<dbReference type="EMBL" id="JBJQND010000002">
    <property type="protein sequence ID" value="KAL3886380.1"/>
    <property type="molecule type" value="Genomic_DNA"/>
</dbReference>
<name>A0ABD3XKZ0_SINWO</name>
<dbReference type="AlphaFoldDB" id="A0ABD3XKZ0"/>
<dbReference type="Proteomes" id="UP001634394">
    <property type="component" value="Unassembled WGS sequence"/>
</dbReference>
<comment type="caution">
    <text evidence="1">The sequence shown here is derived from an EMBL/GenBank/DDBJ whole genome shotgun (WGS) entry which is preliminary data.</text>
</comment>
<proteinExistence type="predicted"/>
<protein>
    <recommendedName>
        <fullName evidence="3">MULE transposase domain-containing protein</fullName>
    </recommendedName>
</protein>
<sequence>MKLKEIEPRSQPHTIITDFEKAAINAFTSVLQPKIHGCHFHFGQCIWRKVEEYGYAGRYNTEPEYAMLIRMLVAVALFSSDIWDCYKYVLDDTPRTNNAVERWHSAFARSVQIAHPTLPRLIIKFQNEQNTDQLVVERIFAGGDPPLRKNKYKDLDRRLRTVVMDYENFKNVILCKSFWYLL</sequence>
<evidence type="ECO:0008006" key="3">
    <source>
        <dbReference type="Google" id="ProtNLM"/>
    </source>
</evidence>
<organism evidence="1 2">
    <name type="scientific">Sinanodonta woodiana</name>
    <name type="common">Chinese pond mussel</name>
    <name type="synonym">Anodonta woodiana</name>
    <dbReference type="NCBI Taxonomy" id="1069815"/>
    <lineage>
        <taxon>Eukaryota</taxon>
        <taxon>Metazoa</taxon>
        <taxon>Spiralia</taxon>
        <taxon>Lophotrochozoa</taxon>
        <taxon>Mollusca</taxon>
        <taxon>Bivalvia</taxon>
        <taxon>Autobranchia</taxon>
        <taxon>Heteroconchia</taxon>
        <taxon>Palaeoheterodonta</taxon>
        <taxon>Unionida</taxon>
        <taxon>Unionoidea</taxon>
        <taxon>Unionidae</taxon>
        <taxon>Unioninae</taxon>
        <taxon>Sinanodonta</taxon>
    </lineage>
</organism>